<dbReference type="Gene3D" id="1.10.3720.10">
    <property type="entry name" value="MetI-like"/>
    <property type="match status" value="1"/>
</dbReference>
<feature type="transmembrane region" description="Helical" evidence="6">
    <location>
        <begin position="150"/>
        <end position="174"/>
    </location>
</feature>
<name>A0AB39URD7_9BIFI</name>
<evidence type="ECO:0000313" key="8">
    <source>
        <dbReference type="EMBL" id="XDS46895.1"/>
    </source>
</evidence>
<keyword evidence="3 6" id="KW-0812">Transmembrane</keyword>
<evidence type="ECO:0000313" key="10">
    <source>
        <dbReference type="EMBL" id="XDS51467.1"/>
    </source>
</evidence>
<dbReference type="PANTHER" id="PTHR30177">
    <property type="entry name" value="GLYCINE BETAINE/L-PROLINE TRANSPORT SYSTEM PERMEASE PROTEIN PROW"/>
    <property type="match status" value="1"/>
</dbReference>
<dbReference type="GO" id="GO:0005886">
    <property type="term" value="C:plasma membrane"/>
    <property type="evidence" value="ECO:0007669"/>
    <property type="project" value="UniProtKB-SubCell"/>
</dbReference>
<evidence type="ECO:0000256" key="4">
    <source>
        <dbReference type="ARBA" id="ARBA00022989"/>
    </source>
</evidence>
<reference evidence="10" key="1">
    <citation type="submission" date="2023-07" db="EMBL/GenBank/DDBJ databases">
        <title>Bifidobacterium aquikefiriaerophilum sp. nov. and Bifidobacterium eccum sp. nov., isolated from water kefir.</title>
        <authorList>
            <person name="Breselge S."/>
            <person name="Bellassi P."/>
            <person name="Barcenilla C."/>
            <person name="Alvarez-Ordonez A."/>
            <person name="Morelli L."/>
            <person name="Cotter P.D."/>
        </authorList>
    </citation>
    <scope>NUCLEOTIDE SEQUENCE</scope>
    <source>
        <strain evidence="10">WK012_4_13</strain>
        <strain evidence="9">WK013_4_14</strain>
        <strain evidence="8">WK048_4_13</strain>
    </source>
</reference>
<dbReference type="EMBL" id="CP129675">
    <property type="protein sequence ID" value="XDS46895.1"/>
    <property type="molecule type" value="Genomic_DNA"/>
</dbReference>
<dbReference type="RefSeq" id="WP_369342430.1">
    <property type="nucleotide sequence ID" value="NZ_CP129682.1"/>
</dbReference>
<dbReference type="InterPro" id="IPR035906">
    <property type="entry name" value="MetI-like_sf"/>
</dbReference>
<dbReference type="EMBL" id="CP129683">
    <property type="protein sequence ID" value="XDS51467.1"/>
    <property type="molecule type" value="Genomic_DNA"/>
</dbReference>
<sequence>MPQKRAAMNWLTQNTSQIMDYALQHIVLSALPIIIGTLIAVPLARLANGARLTRVSLYVASSVLYAIPSLPLLIFLPALLGTRILDPINIEVALTIYAVAIMLTSASHAFLSIDSNAMHAADAMGFGVWKKFFQVELPLAGTQLLAGIRVVSVSTISLVTVGSLIGVNSLGFFFLEGYQRDFPFEIWVGIVGTALIALIFDQILAVSGRLLMPWNRHGPAGRGSVA</sequence>
<dbReference type="GO" id="GO:0031460">
    <property type="term" value="P:glycine betaine transport"/>
    <property type="evidence" value="ECO:0007669"/>
    <property type="project" value="TreeGrafter"/>
</dbReference>
<dbReference type="KEGG" id="bfk:QN062_04700"/>
<gene>
    <name evidence="10" type="ORF">QN062_04700</name>
    <name evidence="9" type="ORF">QN216_08715</name>
    <name evidence="8" type="ORF">QN217_01750</name>
</gene>
<evidence type="ECO:0000313" key="9">
    <source>
        <dbReference type="EMBL" id="XDS48398.1"/>
    </source>
</evidence>
<feature type="transmembrane region" description="Helical" evidence="6">
    <location>
        <begin position="22"/>
        <end position="43"/>
    </location>
</feature>
<protein>
    <submittedName>
        <fullName evidence="10">ABC transporter permease subunit</fullName>
    </submittedName>
</protein>
<dbReference type="InterPro" id="IPR000515">
    <property type="entry name" value="MetI-like"/>
</dbReference>
<evidence type="ECO:0000259" key="7">
    <source>
        <dbReference type="PROSITE" id="PS50928"/>
    </source>
</evidence>
<feature type="domain" description="ABC transmembrane type-1" evidence="7">
    <location>
        <begin position="22"/>
        <end position="208"/>
    </location>
</feature>
<dbReference type="GO" id="GO:0055085">
    <property type="term" value="P:transmembrane transport"/>
    <property type="evidence" value="ECO:0007669"/>
    <property type="project" value="InterPro"/>
</dbReference>
<dbReference type="AlphaFoldDB" id="A0AB39URD7"/>
<organism evidence="10">
    <name type="scientific">Bifidobacterium fermentum</name>
    <dbReference type="NCBI Taxonomy" id="3059035"/>
    <lineage>
        <taxon>Bacteria</taxon>
        <taxon>Bacillati</taxon>
        <taxon>Actinomycetota</taxon>
        <taxon>Actinomycetes</taxon>
        <taxon>Bifidobacteriales</taxon>
        <taxon>Bifidobacteriaceae</taxon>
        <taxon>Bifidobacterium</taxon>
    </lineage>
</organism>
<dbReference type="InterPro" id="IPR051204">
    <property type="entry name" value="ABC_transp_perm/SBD"/>
</dbReference>
<dbReference type="SUPFAM" id="SSF161098">
    <property type="entry name" value="MetI-like"/>
    <property type="match status" value="1"/>
</dbReference>
<evidence type="ECO:0000256" key="1">
    <source>
        <dbReference type="ARBA" id="ARBA00004141"/>
    </source>
</evidence>
<dbReference type="CDD" id="cd06261">
    <property type="entry name" value="TM_PBP2"/>
    <property type="match status" value="1"/>
</dbReference>
<comment type="subcellular location">
    <subcellularLocation>
        <location evidence="6">Cell membrane</location>
        <topology evidence="6">Multi-pass membrane protein</topology>
    </subcellularLocation>
    <subcellularLocation>
        <location evidence="1">Membrane</location>
        <topology evidence="1">Multi-pass membrane protein</topology>
    </subcellularLocation>
</comment>
<dbReference type="Pfam" id="PF00528">
    <property type="entry name" value="BPD_transp_1"/>
    <property type="match status" value="1"/>
</dbReference>
<dbReference type="PROSITE" id="PS50928">
    <property type="entry name" value="ABC_TM1"/>
    <property type="match status" value="1"/>
</dbReference>
<proteinExistence type="inferred from homology"/>
<evidence type="ECO:0000256" key="6">
    <source>
        <dbReference type="RuleBase" id="RU363032"/>
    </source>
</evidence>
<evidence type="ECO:0000256" key="5">
    <source>
        <dbReference type="ARBA" id="ARBA00023136"/>
    </source>
</evidence>
<evidence type="ECO:0000256" key="2">
    <source>
        <dbReference type="ARBA" id="ARBA00022448"/>
    </source>
</evidence>
<keyword evidence="2 6" id="KW-0813">Transport</keyword>
<dbReference type="EMBL" id="CP129682">
    <property type="protein sequence ID" value="XDS48398.1"/>
    <property type="molecule type" value="Genomic_DNA"/>
</dbReference>
<keyword evidence="5 6" id="KW-0472">Membrane</keyword>
<accession>A0AB39URD7</accession>
<dbReference type="PANTHER" id="PTHR30177:SF4">
    <property type="entry name" value="OSMOPROTECTANT IMPORT PERMEASE PROTEIN OSMW"/>
    <property type="match status" value="1"/>
</dbReference>
<evidence type="ECO:0000256" key="3">
    <source>
        <dbReference type="ARBA" id="ARBA00022692"/>
    </source>
</evidence>
<feature type="transmembrane region" description="Helical" evidence="6">
    <location>
        <begin position="92"/>
        <end position="111"/>
    </location>
</feature>
<feature type="transmembrane region" description="Helical" evidence="6">
    <location>
        <begin position="55"/>
        <end position="80"/>
    </location>
</feature>
<feature type="transmembrane region" description="Helical" evidence="6">
    <location>
        <begin position="186"/>
        <end position="206"/>
    </location>
</feature>
<comment type="similarity">
    <text evidence="6">Belongs to the binding-protein-dependent transport system permease family.</text>
</comment>
<keyword evidence="4 6" id="KW-1133">Transmembrane helix</keyword>